<proteinExistence type="predicted"/>
<dbReference type="HOGENOM" id="CLU_2278935_0_0_1"/>
<dbReference type="EMBL" id="KI292046">
    <property type="protein sequence ID" value="ESA06123.1"/>
    <property type="molecule type" value="Genomic_DNA"/>
</dbReference>
<reference evidence="1" key="1">
    <citation type="submission" date="2013-07" db="EMBL/GenBank/DDBJ databases">
        <title>The genome of an arbuscular mycorrhizal fungus provides insights into the evolution of the oldest plant symbiosis.</title>
        <authorList>
            <consortium name="DOE Joint Genome Institute"/>
            <person name="Tisserant E."/>
            <person name="Malbreil M."/>
            <person name="Kuo A."/>
            <person name="Kohler A."/>
            <person name="Symeonidi A."/>
            <person name="Balestrini R."/>
            <person name="Charron P."/>
            <person name="Duensing N."/>
            <person name="Frei-dit-Frey N."/>
            <person name="Gianinazzi-Pearson V."/>
            <person name="Gilbert B."/>
            <person name="Handa Y."/>
            <person name="Hijri M."/>
            <person name="Kaul R."/>
            <person name="Kawaguchi M."/>
            <person name="Krajinski F."/>
            <person name="Lammers P."/>
            <person name="Lapierre D."/>
            <person name="Masclaux F.G."/>
            <person name="Murat C."/>
            <person name="Morin E."/>
            <person name="Ndikumana S."/>
            <person name="Pagni M."/>
            <person name="Petitpierre D."/>
            <person name="Requena N."/>
            <person name="Rosikiewicz P."/>
            <person name="Riley R."/>
            <person name="Saito K."/>
            <person name="San Clemente H."/>
            <person name="Shapiro H."/>
            <person name="van Tuinen D."/>
            <person name="Becard G."/>
            <person name="Bonfante P."/>
            <person name="Paszkowski U."/>
            <person name="Shachar-Hill Y."/>
            <person name="Young J.P."/>
            <person name="Sanders I.R."/>
            <person name="Henrissat B."/>
            <person name="Rensing S.A."/>
            <person name="Grigoriev I.V."/>
            <person name="Corradi N."/>
            <person name="Roux C."/>
            <person name="Martin F."/>
        </authorList>
    </citation>
    <scope>NUCLEOTIDE SEQUENCE</scope>
    <source>
        <strain evidence="1">DAOM 197198</strain>
    </source>
</reference>
<accession>U9TIJ8</accession>
<gene>
    <name evidence="1" type="ORF">GLOINDRAFT_99413</name>
</gene>
<evidence type="ECO:0000313" key="1">
    <source>
        <dbReference type="EMBL" id="ESA06123.1"/>
    </source>
</evidence>
<organism evidence="1">
    <name type="scientific">Rhizophagus irregularis (strain DAOM 181602 / DAOM 197198 / MUCL 43194)</name>
    <name type="common">Arbuscular mycorrhizal fungus</name>
    <name type="synonym">Glomus intraradices</name>
    <dbReference type="NCBI Taxonomy" id="747089"/>
    <lineage>
        <taxon>Eukaryota</taxon>
        <taxon>Fungi</taxon>
        <taxon>Fungi incertae sedis</taxon>
        <taxon>Mucoromycota</taxon>
        <taxon>Glomeromycotina</taxon>
        <taxon>Glomeromycetes</taxon>
        <taxon>Glomerales</taxon>
        <taxon>Glomeraceae</taxon>
        <taxon>Rhizophagus</taxon>
    </lineage>
</organism>
<sequence>MNFYFYFIVHGCFYFLHSADEDSIDYKNILRKFMLVKDYIENYEFCLKSQLFKADVADEFIGQKLGAEKLFLFQVFFLLDIRDLSIKETFLGGGSGDIINIL</sequence>
<protein>
    <submittedName>
        <fullName evidence="1">Uncharacterized protein</fullName>
    </submittedName>
</protein>
<name>U9TIJ8_RHIID</name>
<dbReference type="AlphaFoldDB" id="U9TIJ8"/>